<proteinExistence type="inferred from homology"/>
<evidence type="ECO:0000256" key="3">
    <source>
        <dbReference type="HAMAP-Rule" id="MF_01151"/>
    </source>
</evidence>
<evidence type="ECO:0000256" key="4">
    <source>
        <dbReference type="RuleBase" id="RU004478"/>
    </source>
</evidence>
<comment type="caution">
    <text evidence="5">The sequence shown here is derived from an EMBL/GenBank/DDBJ whole genome shotgun (WGS) entry which is preliminary data.</text>
</comment>
<dbReference type="InterPro" id="IPR013805">
    <property type="entry name" value="GrpE_CC"/>
</dbReference>
<protein>
    <recommendedName>
        <fullName evidence="3">Protein GrpE</fullName>
    </recommendedName>
    <alternativeName>
        <fullName evidence="3">HSP-70 cofactor</fullName>
    </alternativeName>
</protein>
<dbReference type="PANTHER" id="PTHR21237">
    <property type="entry name" value="GRPE PROTEIN"/>
    <property type="match status" value="1"/>
</dbReference>
<dbReference type="Gene3D" id="3.90.20.20">
    <property type="match status" value="1"/>
</dbReference>
<keyword evidence="3" id="KW-0346">Stress response</keyword>
<comment type="similarity">
    <text evidence="1 3 4">Belongs to the GrpE family.</text>
</comment>
<dbReference type="SUPFAM" id="SSF58014">
    <property type="entry name" value="Coiled-coil domain of nucleotide exchange factor GrpE"/>
    <property type="match status" value="1"/>
</dbReference>
<dbReference type="PANTHER" id="PTHR21237:SF23">
    <property type="entry name" value="GRPE PROTEIN HOMOLOG, MITOCHONDRIAL"/>
    <property type="match status" value="1"/>
</dbReference>
<dbReference type="HAMAP" id="MF_01151">
    <property type="entry name" value="GrpE"/>
    <property type="match status" value="1"/>
</dbReference>
<comment type="subcellular location">
    <subcellularLocation>
        <location evidence="3">Cytoplasm</location>
    </subcellularLocation>
</comment>
<name>A0A1F7JJM7_9BACT</name>
<evidence type="ECO:0000256" key="1">
    <source>
        <dbReference type="ARBA" id="ARBA00009054"/>
    </source>
</evidence>
<keyword evidence="2 3" id="KW-0143">Chaperone</keyword>
<comment type="subunit">
    <text evidence="3">Homodimer.</text>
</comment>
<dbReference type="GO" id="GO:0006457">
    <property type="term" value="P:protein folding"/>
    <property type="evidence" value="ECO:0007669"/>
    <property type="project" value="InterPro"/>
</dbReference>
<dbReference type="Proteomes" id="UP000176376">
    <property type="component" value="Unassembled WGS sequence"/>
</dbReference>
<dbReference type="PRINTS" id="PR00773">
    <property type="entry name" value="GRPEPROTEIN"/>
</dbReference>
<evidence type="ECO:0000256" key="2">
    <source>
        <dbReference type="ARBA" id="ARBA00023186"/>
    </source>
</evidence>
<dbReference type="SUPFAM" id="SSF51064">
    <property type="entry name" value="Head domain of nucleotide exchange factor GrpE"/>
    <property type="match status" value="1"/>
</dbReference>
<dbReference type="Gene3D" id="2.30.22.10">
    <property type="entry name" value="Head domain of nucleotide exchange factor GrpE"/>
    <property type="match status" value="1"/>
</dbReference>
<dbReference type="GO" id="GO:0005737">
    <property type="term" value="C:cytoplasm"/>
    <property type="evidence" value="ECO:0007669"/>
    <property type="project" value="UniProtKB-SubCell"/>
</dbReference>
<evidence type="ECO:0000313" key="5">
    <source>
        <dbReference type="EMBL" id="OGK55801.1"/>
    </source>
</evidence>
<dbReference type="Pfam" id="PF01025">
    <property type="entry name" value="GrpE"/>
    <property type="match status" value="1"/>
</dbReference>
<dbReference type="GO" id="GO:0051082">
    <property type="term" value="F:unfolded protein binding"/>
    <property type="evidence" value="ECO:0007669"/>
    <property type="project" value="TreeGrafter"/>
</dbReference>
<organism evidence="5 6">
    <name type="scientific">Candidatus Roizmanbacteria bacterium RIFCSPLOWO2_02_FULL_38_10</name>
    <dbReference type="NCBI Taxonomy" id="1802074"/>
    <lineage>
        <taxon>Bacteria</taxon>
        <taxon>Candidatus Roizmaniibacteriota</taxon>
    </lineage>
</organism>
<dbReference type="InterPro" id="IPR000740">
    <property type="entry name" value="GrpE"/>
</dbReference>
<dbReference type="STRING" id="1802074.A3J15_03820"/>
<dbReference type="GO" id="GO:0042803">
    <property type="term" value="F:protein homodimerization activity"/>
    <property type="evidence" value="ECO:0007669"/>
    <property type="project" value="InterPro"/>
</dbReference>
<sequence length="158" mass="18083">MDKQIKIKPVKEKITAEVNQEALEWKNKYLRALADYHNLEKRTFDQINNGIFQFKKKFLSRFLTVLDNIDRAEVFIKDPGLKLVKDELIKILAEEQVKELDLIGKRFDAGVAECIALVDGDDDGIVKEIVRKGYLIDSSLLRPAQVKVSKKKLPVASN</sequence>
<dbReference type="GO" id="GO:0051087">
    <property type="term" value="F:protein-folding chaperone binding"/>
    <property type="evidence" value="ECO:0007669"/>
    <property type="project" value="InterPro"/>
</dbReference>
<evidence type="ECO:0000313" key="6">
    <source>
        <dbReference type="Proteomes" id="UP000176376"/>
    </source>
</evidence>
<keyword evidence="3" id="KW-0963">Cytoplasm</keyword>
<accession>A0A1F7JJM7</accession>
<comment type="function">
    <text evidence="3">Participates actively in the response to hyperosmotic and heat shock by preventing the aggregation of stress-denatured proteins, in association with DnaK and GrpE. It is the nucleotide exchange factor for DnaK and may function as a thermosensor. Unfolded proteins bind initially to DnaJ; upon interaction with the DnaJ-bound protein, DnaK hydrolyzes its bound ATP, resulting in the formation of a stable complex. GrpE releases ADP from DnaK; ATP binding to DnaK triggers the release of the substrate protein, thus completing the reaction cycle. Several rounds of ATP-dependent interactions between DnaJ, DnaK and GrpE are required for fully efficient folding.</text>
</comment>
<dbReference type="AlphaFoldDB" id="A0A1F7JJM7"/>
<gene>
    <name evidence="3" type="primary">grpE</name>
    <name evidence="5" type="ORF">A3J15_03820</name>
</gene>
<dbReference type="InterPro" id="IPR009012">
    <property type="entry name" value="GrpE_head"/>
</dbReference>
<reference evidence="5 6" key="1">
    <citation type="journal article" date="2016" name="Nat. Commun.">
        <title>Thousands of microbial genomes shed light on interconnected biogeochemical processes in an aquifer system.</title>
        <authorList>
            <person name="Anantharaman K."/>
            <person name="Brown C.T."/>
            <person name="Hug L.A."/>
            <person name="Sharon I."/>
            <person name="Castelle C.J."/>
            <person name="Probst A.J."/>
            <person name="Thomas B.C."/>
            <person name="Singh A."/>
            <person name="Wilkins M.J."/>
            <person name="Karaoz U."/>
            <person name="Brodie E.L."/>
            <person name="Williams K.H."/>
            <person name="Hubbard S.S."/>
            <person name="Banfield J.F."/>
        </authorList>
    </citation>
    <scope>NUCLEOTIDE SEQUENCE [LARGE SCALE GENOMIC DNA]</scope>
</reference>
<dbReference type="GO" id="GO:0000774">
    <property type="term" value="F:adenyl-nucleotide exchange factor activity"/>
    <property type="evidence" value="ECO:0007669"/>
    <property type="project" value="InterPro"/>
</dbReference>
<dbReference type="EMBL" id="MGAY01000052">
    <property type="protein sequence ID" value="OGK55801.1"/>
    <property type="molecule type" value="Genomic_DNA"/>
</dbReference>